<dbReference type="AlphaFoldDB" id="A0A859QDH4"/>
<keyword evidence="3" id="KW-0274">FAD</keyword>
<dbReference type="InterPro" id="IPR050641">
    <property type="entry name" value="RIFMO-like"/>
</dbReference>
<dbReference type="KEGG" id="emx:FKV68_13025"/>
<dbReference type="PRINTS" id="PR00420">
    <property type="entry name" value="RNGMNOXGNASE"/>
</dbReference>
<dbReference type="Gene3D" id="3.30.70.2450">
    <property type="match status" value="1"/>
</dbReference>
<evidence type="ECO:0000313" key="4">
    <source>
        <dbReference type="EMBL" id="QLL62292.1"/>
    </source>
</evidence>
<keyword evidence="2" id="KW-0285">Flavoprotein</keyword>
<organism evidence="4 5">
    <name type="scientific">Sinorhizobium mexicanum</name>
    <dbReference type="NCBI Taxonomy" id="375549"/>
    <lineage>
        <taxon>Bacteria</taxon>
        <taxon>Pseudomonadati</taxon>
        <taxon>Pseudomonadota</taxon>
        <taxon>Alphaproteobacteria</taxon>
        <taxon>Hyphomicrobiales</taxon>
        <taxon>Rhizobiaceae</taxon>
        <taxon>Sinorhizobium/Ensifer group</taxon>
        <taxon>Sinorhizobium</taxon>
    </lineage>
</organism>
<evidence type="ECO:0000256" key="3">
    <source>
        <dbReference type="ARBA" id="ARBA00022827"/>
    </source>
</evidence>
<dbReference type="GO" id="GO:0071949">
    <property type="term" value="F:FAD binding"/>
    <property type="evidence" value="ECO:0007669"/>
    <property type="project" value="InterPro"/>
</dbReference>
<dbReference type="PANTHER" id="PTHR43004">
    <property type="entry name" value="TRK SYSTEM POTASSIUM UPTAKE PROTEIN"/>
    <property type="match status" value="1"/>
</dbReference>
<evidence type="ECO:0000313" key="5">
    <source>
        <dbReference type="Proteomes" id="UP000510721"/>
    </source>
</evidence>
<keyword evidence="4" id="KW-0560">Oxidoreductase</keyword>
<keyword evidence="5" id="KW-1185">Reference proteome</keyword>
<dbReference type="Gene3D" id="3.40.30.120">
    <property type="match status" value="1"/>
</dbReference>
<name>A0A859QDH4_9HYPH</name>
<accession>A0A859QDH4</accession>
<comment type="cofactor">
    <cofactor evidence="1">
        <name>FAD</name>
        <dbReference type="ChEBI" id="CHEBI:57692"/>
    </cofactor>
</comment>
<keyword evidence="4" id="KW-0503">Monooxygenase</keyword>
<dbReference type="Pfam" id="PF01494">
    <property type="entry name" value="FAD_binding_3"/>
    <property type="match status" value="1"/>
</dbReference>
<evidence type="ECO:0000256" key="1">
    <source>
        <dbReference type="ARBA" id="ARBA00001974"/>
    </source>
</evidence>
<dbReference type="SUPFAM" id="SSF51905">
    <property type="entry name" value="FAD/NAD(P)-binding domain"/>
    <property type="match status" value="1"/>
</dbReference>
<evidence type="ECO:0000256" key="2">
    <source>
        <dbReference type="ARBA" id="ARBA00022630"/>
    </source>
</evidence>
<protein>
    <submittedName>
        <fullName evidence="4">Monooxygenase</fullName>
    </submittedName>
</protein>
<dbReference type="Proteomes" id="UP000510721">
    <property type="component" value="Chromosome"/>
</dbReference>
<dbReference type="EMBL" id="CP041238">
    <property type="protein sequence ID" value="QLL62292.1"/>
    <property type="molecule type" value="Genomic_DNA"/>
</dbReference>
<dbReference type="GO" id="GO:0016709">
    <property type="term" value="F:oxidoreductase activity, acting on paired donors, with incorporation or reduction of molecular oxygen, NAD(P)H as one donor, and incorporation of one atom of oxygen"/>
    <property type="evidence" value="ECO:0007669"/>
    <property type="project" value="UniProtKB-ARBA"/>
</dbReference>
<dbReference type="InterPro" id="IPR036188">
    <property type="entry name" value="FAD/NAD-bd_sf"/>
</dbReference>
<proteinExistence type="predicted"/>
<dbReference type="PANTHER" id="PTHR43004:SF19">
    <property type="entry name" value="BINDING MONOOXYGENASE, PUTATIVE (JCVI)-RELATED"/>
    <property type="match status" value="1"/>
</dbReference>
<reference evidence="4 5" key="1">
    <citation type="submission" date="2019-06" db="EMBL/GenBank/DDBJ databases">
        <title>Complete genome sequence of Ensifer mexicanus ITTG R7 isolated from nodules of Acacia angustissima (Mill.) Kuntze.</title>
        <authorList>
            <person name="Rincon-Rosales R."/>
            <person name="Rogel M.A."/>
            <person name="Guerrero G."/>
            <person name="Rincon-Molina C.I."/>
            <person name="Lopez-Lopez A."/>
            <person name="Martinez-Romero E."/>
        </authorList>
    </citation>
    <scope>NUCLEOTIDE SEQUENCE [LARGE SCALE GENOMIC DNA]</scope>
    <source>
        <strain evidence="4 5">ITTG R7</strain>
    </source>
</reference>
<dbReference type="RefSeq" id="WP_180938198.1">
    <property type="nucleotide sequence ID" value="NZ_CP041238.1"/>
</dbReference>
<sequence>MTSSETEVLIVGAGPTGLVLALWLKRLGVGLRIIDKAPAPGETSRAIAVQARTLEFYRQFGIVDDALAAGIRVERLAMRTPSGTAATLKLGDFGAGLSPYPFAFALPQDIHERILIGHLEKAGVAVERPAELVGFEQDPAGVTATVMKDGASEVIRAAYLCGADGASSTVRHGLKLGFPGGTYEQCFYVADVEAGNAPSGLNVSLDTHGFAIVLPVRQSGSVRLIGVVPDADAASEAIGFETIRAEVERITGVTVSAVNWFSTYRLHHRVAEHFRVARVFLAGDAGHIHSPAGGQGMNTGIGDAVNLGWKLAAVLGGRGDARLLDSYEPERIVFARRLIKSTDQVFRVITSRSALVGLWRRYLLPKMIALFVANRAGARLAFRTVSQIGIAYGDSFLSRGAAGRVRGGDRLPYVEGLADVGEGDNFAPLSSLDWQIHVYGAASPAFRAAIAPTGIPIHAFAWTPGAGEAGLSRDAAYLVRPDGHVAVAVDSQDPAPLLGYIAEFAIKISAATPEAQ</sequence>
<dbReference type="Gene3D" id="3.50.50.60">
    <property type="entry name" value="FAD/NAD(P)-binding domain"/>
    <property type="match status" value="1"/>
</dbReference>
<gene>
    <name evidence="4" type="ORF">FKV68_13025</name>
</gene>
<dbReference type="InterPro" id="IPR002938">
    <property type="entry name" value="FAD-bd"/>
</dbReference>